<evidence type="ECO:0000256" key="2">
    <source>
        <dbReference type="ARBA" id="ARBA00012438"/>
    </source>
</evidence>
<feature type="domain" description="Histidine kinase" evidence="7">
    <location>
        <begin position="88"/>
        <end position="310"/>
    </location>
</feature>
<comment type="caution">
    <text evidence="8">The sequence shown here is derived from an EMBL/GenBank/DDBJ whole genome shotgun (WGS) entry which is preliminary data.</text>
</comment>
<dbReference type="PANTHER" id="PTHR43547:SF2">
    <property type="entry name" value="HYBRID SIGNAL TRANSDUCTION HISTIDINE KINASE C"/>
    <property type="match status" value="1"/>
</dbReference>
<dbReference type="Proteomes" id="UP000287224">
    <property type="component" value="Unassembled WGS sequence"/>
</dbReference>
<dbReference type="InterPro" id="IPR003594">
    <property type="entry name" value="HATPase_dom"/>
</dbReference>
<organism evidence="8 9">
    <name type="scientific">Dictyobacter aurantiacus</name>
    <dbReference type="NCBI Taxonomy" id="1936993"/>
    <lineage>
        <taxon>Bacteria</taxon>
        <taxon>Bacillati</taxon>
        <taxon>Chloroflexota</taxon>
        <taxon>Ktedonobacteria</taxon>
        <taxon>Ktedonobacterales</taxon>
        <taxon>Dictyobacteraceae</taxon>
        <taxon>Dictyobacter</taxon>
    </lineage>
</organism>
<dbReference type="PRINTS" id="PR00344">
    <property type="entry name" value="BCTRLSENSOR"/>
</dbReference>
<keyword evidence="6" id="KW-0812">Transmembrane</keyword>
<evidence type="ECO:0000313" key="9">
    <source>
        <dbReference type="Proteomes" id="UP000287224"/>
    </source>
</evidence>
<name>A0A401ZKE0_9CHLR</name>
<dbReference type="GO" id="GO:0000155">
    <property type="term" value="F:phosphorelay sensor kinase activity"/>
    <property type="evidence" value="ECO:0007669"/>
    <property type="project" value="InterPro"/>
</dbReference>
<dbReference type="SMART" id="SM00388">
    <property type="entry name" value="HisKA"/>
    <property type="match status" value="1"/>
</dbReference>
<evidence type="ECO:0000256" key="1">
    <source>
        <dbReference type="ARBA" id="ARBA00000085"/>
    </source>
</evidence>
<dbReference type="EMBL" id="BIFQ01000001">
    <property type="protein sequence ID" value="GCE07319.1"/>
    <property type="molecule type" value="Genomic_DNA"/>
</dbReference>
<keyword evidence="9" id="KW-1185">Reference proteome</keyword>
<comment type="catalytic activity">
    <reaction evidence="1">
        <text>ATP + protein L-histidine = ADP + protein N-phospho-L-histidine.</text>
        <dbReference type="EC" id="2.7.13.3"/>
    </reaction>
</comment>
<dbReference type="SUPFAM" id="SSF47384">
    <property type="entry name" value="Homodimeric domain of signal transducing histidine kinase"/>
    <property type="match status" value="1"/>
</dbReference>
<gene>
    <name evidence="8" type="ORF">KDAU_46480</name>
</gene>
<protein>
    <recommendedName>
        <fullName evidence="2">histidine kinase</fullName>
        <ecNumber evidence="2">2.7.13.3</ecNumber>
    </recommendedName>
</protein>
<dbReference type="PANTHER" id="PTHR43547">
    <property type="entry name" value="TWO-COMPONENT HISTIDINE KINASE"/>
    <property type="match status" value="1"/>
</dbReference>
<evidence type="ECO:0000259" key="7">
    <source>
        <dbReference type="PROSITE" id="PS50109"/>
    </source>
</evidence>
<evidence type="ECO:0000256" key="5">
    <source>
        <dbReference type="ARBA" id="ARBA00023012"/>
    </source>
</evidence>
<sequence length="313" mass="36045">MTLALFALYYIIIPDQRLFAHNIWKDIHLLGPFFFAQMVITLLAAFNTRQYRRTVALTKELRTALRDLSTLNRELTRTQHQEYMFFTRAAHELRTPLTTILGETQLALRRLERARPLSPESAKYLAHFEHIEQRAQGLHALVEDLIELYRVQEDINPPTLSPCNVNNICTELIMQRHQISGRDFKLELPDEPVIVQANKERFYSALANIIDNADRYAFLSTPICVRVHAEDNNTASIHVHNEGAELPVEQQERIFEPFYRTPAAERSYQDGWGLGLTISKAYIEQYGGSIRVESLPGEGVTFLVKLPIQKITT</sequence>
<dbReference type="Gene3D" id="3.30.565.10">
    <property type="entry name" value="Histidine kinase-like ATPase, C-terminal domain"/>
    <property type="match status" value="1"/>
</dbReference>
<dbReference type="SMART" id="SM00387">
    <property type="entry name" value="HATPase_c"/>
    <property type="match status" value="1"/>
</dbReference>
<evidence type="ECO:0000313" key="8">
    <source>
        <dbReference type="EMBL" id="GCE07319.1"/>
    </source>
</evidence>
<dbReference type="CDD" id="cd00075">
    <property type="entry name" value="HATPase"/>
    <property type="match status" value="1"/>
</dbReference>
<accession>A0A401ZKE0</accession>
<dbReference type="InterPro" id="IPR005467">
    <property type="entry name" value="His_kinase_dom"/>
</dbReference>
<dbReference type="CDD" id="cd00082">
    <property type="entry name" value="HisKA"/>
    <property type="match status" value="1"/>
</dbReference>
<dbReference type="AlphaFoldDB" id="A0A401ZKE0"/>
<dbReference type="InterPro" id="IPR003661">
    <property type="entry name" value="HisK_dim/P_dom"/>
</dbReference>
<keyword evidence="6" id="KW-1133">Transmembrane helix</keyword>
<dbReference type="Pfam" id="PF00512">
    <property type="entry name" value="HisKA"/>
    <property type="match status" value="1"/>
</dbReference>
<dbReference type="InterPro" id="IPR036097">
    <property type="entry name" value="HisK_dim/P_sf"/>
</dbReference>
<keyword evidence="5" id="KW-0902">Two-component regulatory system</keyword>
<dbReference type="EC" id="2.7.13.3" evidence="2"/>
<proteinExistence type="predicted"/>
<keyword evidence="3" id="KW-0597">Phosphoprotein</keyword>
<keyword evidence="6" id="KW-0472">Membrane</keyword>
<dbReference type="InterPro" id="IPR036890">
    <property type="entry name" value="HATPase_C_sf"/>
</dbReference>
<dbReference type="Gene3D" id="1.10.287.130">
    <property type="match status" value="1"/>
</dbReference>
<evidence type="ECO:0000256" key="3">
    <source>
        <dbReference type="ARBA" id="ARBA00022553"/>
    </source>
</evidence>
<keyword evidence="4" id="KW-0418">Kinase</keyword>
<dbReference type="PROSITE" id="PS50109">
    <property type="entry name" value="HIS_KIN"/>
    <property type="match status" value="1"/>
</dbReference>
<evidence type="ECO:0000256" key="4">
    <source>
        <dbReference type="ARBA" id="ARBA00022777"/>
    </source>
</evidence>
<reference evidence="9" key="1">
    <citation type="submission" date="2018-12" db="EMBL/GenBank/DDBJ databases">
        <title>Tengunoibacter tsumagoiensis gen. nov., sp. nov., Dictyobacter kobayashii sp. nov., D. alpinus sp. nov., and D. joshuensis sp. nov. and description of Dictyobacteraceae fam. nov. within the order Ktedonobacterales isolated from Tengu-no-mugimeshi.</title>
        <authorList>
            <person name="Wang C.M."/>
            <person name="Zheng Y."/>
            <person name="Sakai Y."/>
            <person name="Toyoda A."/>
            <person name="Minakuchi Y."/>
            <person name="Abe K."/>
            <person name="Yokota A."/>
            <person name="Yabe S."/>
        </authorList>
    </citation>
    <scope>NUCLEOTIDE SEQUENCE [LARGE SCALE GENOMIC DNA]</scope>
    <source>
        <strain evidence="9">S-27</strain>
    </source>
</reference>
<dbReference type="SUPFAM" id="SSF55874">
    <property type="entry name" value="ATPase domain of HSP90 chaperone/DNA topoisomerase II/histidine kinase"/>
    <property type="match status" value="1"/>
</dbReference>
<dbReference type="InterPro" id="IPR004358">
    <property type="entry name" value="Sig_transdc_His_kin-like_C"/>
</dbReference>
<keyword evidence="4" id="KW-0808">Transferase</keyword>
<dbReference type="Pfam" id="PF02518">
    <property type="entry name" value="HATPase_c"/>
    <property type="match status" value="1"/>
</dbReference>
<evidence type="ECO:0000256" key="6">
    <source>
        <dbReference type="SAM" id="Phobius"/>
    </source>
</evidence>
<feature type="transmembrane region" description="Helical" evidence="6">
    <location>
        <begin position="30"/>
        <end position="48"/>
    </location>
</feature>